<evidence type="ECO:0000313" key="2">
    <source>
        <dbReference type="Proteomes" id="UP000822688"/>
    </source>
</evidence>
<organism evidence="1 2">
    <name type="scientific">Ceratodon purpureus</name>
    <name type="common">Fire moss</name>
    <name type="synonym">Dicranum purpureum</name>
    <dbReference type="NCBI Taxonomy" id="3225"/>
    <lineage>
        <taxon>Eukaryota</taxon>
        <taxon>Viridiplantae</taxon>
        <taxon>Streptophyta</taxon>
        <taxon>Embryophyta</taxon>
        <taxon>Bryophyta</taxon>
        <taxon>Bryophytina</taxon>
        <taxon>Bryopsida</taxon>
        <taxon>Dicranidae</taxon>
        <taxon>Pseudoditrichales</taxon>
        <taxon>Ditrichaceae</taxon>
        <taxon>Ceratodon</taxon>
    </lineage>
</organism>
<gene>
    <name evidence="1" type="ORF">KC19_10G067200</name>
</gene>
<sequence>MFLVEDVERVERAVCLWAKVWLGSHCNVVEEIPPGCNAGGLLQRRQLGTSLDGDFEFHHPVDLFVGRVD</sequence>
<reference evidence="1" key="1">
    <citation type="submission" date="2020-06" db="EMBL/GenBank/DDBJ databases">
        <title>WGS assembly of Ceratodon purpureus strain R40.</title>
        <authorList>
            <person name="Carey S.B."/>
            <person name="Jenkins J."/>
            <person name="Shu S."/>
            <person name="Lovell J.T."/>
            <person name="Sreedasyam A."/>
            <person name="Maumus F."/>
            <person name="Tiley G.P."/>
            <person name="Fernandez-Pozo N."/>
            <person name="Barry K."/>
            <person name="Chen C."/>
            <person name="Wang M."/>
            <person name="Lipzen A."/>
            <person name="Daum C."/>
            <person name="Saski C.A."/>
            <person name="Payton A.C."/>
            <person name="Mcbreen J.C."/>
            <person name="Conrad R.E."/>
            <person name="Kollar L.M."/>
            <person name="Olsson S."/>
            <person name="Huttunen S."/>
            <person name="Landis J.B."/>
            <person name="Wickett N.J."/>
            <person name="Johnson M.G."/>
            <person name="Rensing S.A."/>
            <person name="Grimwood J."/>
            <person name="Schmutz J."/>
            <person name="Mcdaniel S.F."/>
        </authorList>
    </citation>
    <scope>NUCLEOTIDE SEQUENCE</scope>
    <source>
        <strain evidence="1">R40</strain>
    </source>
</reference>
<dbReference type="EMBL" id="CM026431">
    <property type="protein sequence ID" value="KAG0558954.1"/>
    <property type="molecule type" value="Genomic_DNA"/>
</dbReference>
<comment type="caution">
    <text evidence="1">The sequence shown here is derived from an EMBL/GenBank/DDBJ whole genome shotgun (WGS) entry which is preliminary data.</text>
</comment>
<accession>A0A8T0GL40</accession>
<dbReference type="Proteomes" id="UP000822688">
    <property type="component" value="Chromosome 10"/>
</dbReference>
<dbReference type="AlphaFoldDB" id="A0A8T0GL40"/>
<protein>
    <submittedName>
        <fullName evidence="1">Uncharacterized protein</fullName>
    </submittedName>
</protein>
<proteinExistence type="predicted"/>
<evidence type="ECO:0000313" key="1">
    <source>
        <dbReference type="EMBL" id="KAG0558954.1"/>
    </source>
</evidence>
<keyword evidence="2" id="KW-1185">Reference proteome</keyword>
<name>A0A8T0GL40_CERPU</name>